<evidence type="ECO:0000313" key="12">
    <source>
        <dbReference type="Proteomes" id="UP001652621"/>
    </source>
</evidence>
<dbReference type="InterPro" id="IPR017853">
    <property type="entry name" value="GH"/>
</dbReference>
<evidence type="ECO:0000256" key="6">
    <source>
        <dbReference type="ARBA" id="ARBA00023157"/>
    </source>
</evidence>
<organism evidence="10">
    <name type="scientific">Musca domestica</name>
    <name type="common">House fly</name>
    <dbReference type="NCBI Taxonomy" id="7370"/>
    <lineage>
        <taxon>Eukaryota</taxon>
        <taxon>Metazoa</taxon>
        <taxon>Ecdysozoa</taxon>
        <taxon>Arthropoda</taxon>
        <taxon>Hexapoda</taxon>
        <taxon>Insecta</taxon>
        <taxon>Pterygota</taxon>
        <taxon>Neoptera</taxon>
        <taxon>Endopterygota</taxon>
        <taxon>Diptera</taxon>
        <taxon>Brachycera</taxon>
        <taxon>Muscomorpha</taxon>
        <taxon>Muscoidea</taxon>
        <taxon>Muscidae</taxon>
        <taxon>Musca</taxon>
    </lineage>
</organism>
<dbReference type="Pfam" id="PF00704">
    <property type="entry name" value="Glyco_hydro_18"/>
    <property type="match status" value="1"/>
</dbReference>
<evidence type="ECO:0000259" key="9">
    <source>
        <dbReference type="PROSITE" id="PS51910"/>
    </source>
</evidence>
<evidence type="ECO:0000256" key="5">
    <source>
        <dbReference type="ARBA" id="ARBA00022729"/>
    </source>
</evidence>
<keyword evidence="7" id="KW-0325">Glycoprotein</keyword>
<keyword evidence="3" id="KW-0217">Developmental protein</keyword>
<dbReference type="GO" id="GO:0005576">
    <property type="term" value="C:extracellular region"/>
    <property type="evidence" value="ECO:0007669"/>
    <property type="project" value="UniProtKB-SubCell"/>
</dbReference>
<comment type="subcellular location">
    <subcellularLocation>
        <location evidence="1">Secreted</location>
    </subcellularLocation>
</comment>
<keyword evidence="10" id="KW-0378">Hydrolase</keyword>
<evidence type="ECO:0000256" key="3">
    <source>
        <dbReference type="ARBA" id="ARBA00022473"/>
    </source>
</evidence>
<feature type="domain" description="GH18" evidence="9">
    <location>
        <begin position="22"/>
        <end position="267"/>
    </location>
</feature>
<dbReference type="RefSeq" id="XP_058980606.1">
    <property type="nucleotide sequence ID" value="XM_059124623.1"/>
</dbReference>
<evidence type="ECO:0000313" key="13">
    <source>
        <dbReference type="RefSeq" id="XP_058980606.1"/>
    </source>
</evidence>
<keyword evidence="4" id="KW-0964">Secreted</keyword>
<dbReference type="Proteomes" id="UP001652621">
    <property type="component" value="Unplaced"/>
</dbReference>
<feature type="chain" id="PRO_5014313718" evidence="8">
    <location>
        <begin position="20"/>
        <end position="267"/>
    </location>
</feature>
<keyword evidence="12" id="KW-1185">Reference proteome</keyword>
<gene>
    <name evidence="13" type="primary">LOC101898304</name>
    <name evidence="11" type="synonym">101898304</name>
</gene>
<dbReference type="FunFam" id="3.20.20.80:FF:000071">
    <property type="entry name" value="Imaginal disc growth factor"/>
    <property type="match status" value="1"/>
</dbReference>
<feature type="signal peptide" evidence="8">
    <location>
        <begin position="1"/>
        <end position="19"/>
    </location>
</feature>
<evidence type="ECO:0000256" key="1">
    <source>
        <dbReference type="ARBA" id="ARBA00004613"/>
    </source>
</evidence>
<evidence type="ECO:0000256" key="8">
    <source>
        <dbReference type="SAM" id="SignalP"/>
    </source>
</evidence>
<keyword evidence="5 8" id="KW-0732">Signal</keyword>
<dbReference type="GO" id="GO:0008061">
    <property type="term" value="F:chitin binding"/>
    <property type="evidence" value="ECO:0007669"/>
    <property type="project" value="InterPro"/>
</dbReference>
<proteinExistence type="evidence at transcript level"/>
<dbReference type="PANTHER" id="PTHR11177">
    <property type="entry name" value="CHITINASE"/>
    <property type="match status" value="1"/>
</dbReference>
<evidence type="ECO:0000313" key="10">
    <source>
        <dbReference type="EMBL" id="AFP59795.1"/>
    </source>
</evidence>
<evidence type="ECO:0000256" key="7">
    <source>
        <dbReference type="ARBA" id="ARBA00023180"/>
    </source>
</evidence>
<reference evidence="10" key="1">
    <citation type="submission" date="2012-08" db="EMBL/GenBank/DDBJ databases">
        <title>Transcriptome of adult Musca domestica launches a platform for comparative house fly gene expression and characterization of differential gene expression among resistant and susceptible house flies.</title>
        <authorList>
            <person name="Liu N."/>
            <person name="Zhang L."/>
            <person name="Li M."/>
            <person name="Reid W."/>
        </authorList>
    </citation>
    <scope>NUCLEOTIDE SEQUENCE</scope>
    <source>
        <strain evidence="10">ALHF</strain>
        <tissue evidence="10">Whole body</tissue>
    </source>
</reference>
<dbReference type="AlphaFoldDB" id="T1P8R4"/>
<dbReference type="PROSITE" id="PS51910">
    <property type="entry name" value="GH18_2"/>
    <property type="match status" value="1"/>
</dbReference>
<reference evidence="13" key="3">
    <citation type="submission" date="2025-05" db="UniProtKB">
        <authorList>
            <consortium name="RefSeq"/>
        </authorList>
    </citation>
    <scope>IDENTIFICATION</scope>
    <source>
        <strain evidence="13">Aabys</strain>
        <tissue evidence="13">Whole body</tissue>
    </source>
</reference>
<dbReference type="EnsemblMetazoa" id="MDOA004608-RB">
    <property type="protein sequence ID" value="MDOA004608-PB"/>
    <property type="gene ID" value="MDOA004608"/>
</dbReference>
<dbReference type="GO" id="GO:0006032">
    <property type="term" value="P:chitin catabolic process"/>
    <property type="evidence" value="ECO:0007669"/>
    <property type="project" value="TreeGrafter"/>
</dbReference>
<comment type="similarity">
    <text evidence="2">Belongs to the glycosyl hydrolase 18 family. IDGF subfamily.</text>
</comment>
<dbReference type="InterPro" id="IPR050314">
    <property type="entry name" value="Glycosyl_Hydrlase_18"/>
</dbReference>
<dbReference type="GO" id="GO:0004568">
    <property type="term" value="F:chitinase activity"/>
    <property type="evidence" value="ECO:0007669"/>
    <property type="project" value="TreeGrafter"/>
</dbReference>
<dbReference type="GeneID" id="101898304"/>
<dbReference type="OrthoDB" id="76388at2759"/>
<accession>T1P8R4</accession>
<dbReference type="GO" id="GO:0005975">
    <property type="term" value="P:carbohydrate metabolic process"/>
    <property type="evidence" value="ECO:0007669"/>
    <property type="project" value="InterPro"/>
</dbReference>
<name>T1P8R4_MUSDO</name>
<keyword evidence="6" id="KW-1015">Disulfide bond</keyword>
<dbReference type="InterPro" id="IPR001223">
    <property type="entry name" value="Glyco_hydro18_cat"/>
</dbReference>
<dbReference type="SMART" id="SM00636">
    <property type="entry name" value="Glyco_18"/>
    <property type="match status" value="1"/>
</dbReference>
<evidence type="ECO:0000256" key="2">
    <source>
        <dbReference type="ARBA" id="ARBA00006606"/>
    </source>
</evidence>
<dbReference type="SUPFAM" id="SSF51445">
    <property type="entry name" value="(Trans)glycosidases"/>
    <property type="match status" value="1"/>
</dbReference>
<dbReference type="InterPro" id="IPR011583">
    <property type="entry name" value="Chitinase_II/V-like_cat"/>
</dbReference>
<sequence>MKFWLNLFAIAALGHLTLALGPNMICYYDAASEERQGAAKFALPDIETAIQFCTHFVYGYAGINPETFEVISLNTQRDLQRRHFATVTALKERYPNTKFLLSVGGDKDLQNPEKYVNLLEAGREKQNKFIESAREVLRSYNFDGLDLAFQFPRNKPRKVHSDVGQAWKSFKKLFTGDFVVDEKAADHKEQFTDLVKDLKAAFTPYNMMLSLTVLPNVNSSWYFNAPAIIDSLDFVTLAAFDFTTPERNPEEADYIFPMLRSMKYRLM</sequence>
<dbReference type="Gene3D" id="3.20.20.80">
    <property type="entry name" value="Glycosidases"/>
    <property type="match status" value="1"/>
</dbReference>
<evidence type="ECO:0000313" key="11">
    <source>
        <dbReference type="EnsemblMetazoa" id="MDOA004608-PB"/>
    </source>
</evidence>
<evidence type="ECO:0000256" key="4">
    <source>
        <dbReference type="ARBA" id="ARBA00022525"/>
    </source>
</evidence>
<dbReference type="PANTHER" id="PTHR11177:SF235">
    <property type="entry name" value="CHITINASE-LIKE PROTEIN IDGF1-RELATED"/>
    <property type="match status" value="1"/>
</dbReference>
<reference evidence="11" key="2">
    <citation type="submission" date="2020-05" db="UniProtKB">
        <authorList>
            <consortium name="EnsemblMetazoa"/>
        </authorList>
    </citation>
    <scope>IDENTIFICATION</scope>
    <source>
        <strain evidence="11">Aabys</strain>
    </source>
</reference>
<dbReference type="EMBL" id="KA645166">
    <property type="protein sequence ID" value="AFP59795.1"/>
    <property type="molecule type" value="mRNA"/>
</dbReference>
<protein>
    <submittedName>
        <fullName evidence="13">Chitinase-like protein Idgf3 isoform X2</fullName>
    </submittedName>
    <submittedName>
        <fullName evidence="10">Glycosyl hydrolase</fullName>
    </submittedName>
</protein>
<dbReference type="VEuPathDB" id="VectorBase:MDOA004608"/>
<dbReference type="VEuPathDB" id="VectorBase:MDOMA2_013511"/>